<dbReference type="EMBL" id="LK028601">
    <property type="protein sequence ID" value="CDS24296.1"/>
    <property type="molecule type" value="Genomic_DNA"/>
</dbReference>
<reference evidence="1" key="2">
    <citation type="submission" date="2014-06" db="EMBL/GenBank/DDBJ databases">
        <authorList>
            <person name="Aslett M."/>
        </authorList>
    </citation>
    <scope>NUCLEOTIDE SEQUENCE</scope>
</reference>
<protein>
    <submittedName>
        <fullName evidence="1 3">Expressed protein</fullName>
    </submittedName>
</protein>
<dbReference type="AlphaFoldDB" id="A0A068X344"/>
<organism evidence="1">
    <name type="scientific">Echinococcus granulosus</name>
    <name type="common">Hydatid tapeworm</name>
    <dbReference type="NCBI Taxonomy" id="6210"/>
    <lineage>
        <taxon>Eukaryota</taxon>
        <taxon>Metazoa</taxon>
        <taxon>Spiralia</taxon>
        <taxon>Lophotrochozoa</taxon>
        <taxon>Platyhelminthes</taxon>
        <taxon>Cestoda</taxon>
        <taxon>Eucestoda</taxon>
        <taxon>Cyclophyllidea</taxon>
        <taxon>Taeniidae</taxon>
        <taxon>Echinococcus</taxon>
        <taxon>Echinococcus granulosus group</taxon>
    </lineage>
</organism>
<sequence length="175" mass="18975">MSSAVHFGRLRQASSSAEPGAAGGTEMEIVCVGADERFSRIYISLLTVAPIKTSYVHAFSQPIMSTQSLLDHCRTLCRATIVTALRYLCRDNRAAKSSKRTVLPFLKAFVGANTMIASGLPADEKPSFVFCLFSIPSFPMSLTGLKRGNTTQGTAQFHRPGNFIRVLSLIPSNSQ</sequence>
<name>A0A068X344_ECHGR</name>
<gene>
    <name evidence="1" type="ORF">EgrG_000913400</name>
</gene>
<dbReference type="Proteomes" id="UP000492820">
    <property type="component" value="Unassembled WGS sequence"/>
</dbReference>
<evidence type="ECO:0000313" key="1">
    <source>
        <dbReference type="EMBL" id="CDS24296.1"/>
    </source>
</evidence>
<accession>A0A068X344</accession>
<dbReference type="WBParaSite" id="EgrG_000913400">
    <property type="protein sequence ID" value="EgrG_000913400"/>
    <property type="gene ID" value="EgrG_000913400"/>
</dbReference>
<proteinExistence type="predicted"/>
<reference evidence="1 2" key="1">
    <citation type="journal article" date="2013" name="Nature">
        <title>The genomes of four tapeworm species reveal adaptations to parasitism.</title>
        <authorList>
            <person name="Tsai I.J."/>
            <person name="Zarowiecki M."/>
            <person name="Holroyd N."/>
            <person name="Garciarrubio A."/>
            <person name="Sanchez-Flores A."/>
            <person name="Brooks K.L."/>
            <person name="Tracey A."/>
            <person name="Bobes R.J."/>
            <person name="Fragoso G."/>
            <person name="Sciutto E."/>
            <person name="Aslett M."/>
            <person name="Beasley H."/>
            <person name="Bennett H.M."/>
            <person name="Cai J."/>
            <person name="Camicia F."/>
            <person name="Clark R."/>
            <person name="Cucher M."/>
            <person name="De Silva N."/>
            <person name="Day T.A."/>
            <person name="Deplazes P."/>
            <person name="Estrada K."/>
            <person name="Fernandez C."/>
            <person name="Holland P.W."/>
            <person name="Hou J."/>
            <person name="Hu S."/>
            <person name="Huckvale T."/>
            <person name="Hung S.S."/>
            <person name="Kamenetzky L."/>
            <person name="Keane J.A."/>
            <person name="Kiss F."/>
            <person name="Koziol U."/>
            <person name="Lambert O."/>
            <person name="Liu K."/>
            <person name="Luo X."/>
            <person name="Luo Y."/>
            <person name="Macchiaroli N."/>
            <person name="Nichol S."/>
            <person name="Paps J."/>
            <person name="Parkinson J."/>
            <person name="Pouchkina-Stantcheva N."/>
            <person name="Riddiford N."/>
            <person name="Rosenzvit M."/>
            <person name="Salinas G."/>
            <person name="Wasmuth J.D."/>
            <person name="Zamanian M."/>
            <person name="Zheng Y."/>
            <person name="Cai X."/>
            <person name="Soberon X."/>
            <person name="Olson P.D."/>
            <person name="Laclette J.P."/>
            <person name="Brehm K."/>
            <person name="Berriman M."/>
            <person name="Garciarrubio A."/>
            <person name="Bobes R.J."/>
            <person name="Fragoso G."/>
            <person name="Sanchez-Flores A."/>
            <person name="Estrada K."/>
            <person name="Cevallos M.A."/>
            <person name="Morett E."/>
            <person name="Gonzalez V."/>
            <person name="Portillo T."/>
            <person name="Ochoa-Leyva A."/>
            <person name="Jose M.V."/>
            <person name="Sciutto E."/>
            <person name="Landa A."/>
            <person name="Jimenez L."/>
            <person name="Valdes V."/>
            <person name="Carrero J.C."/>
            <person name="Larralde C."/>
            <person name="Morales-Montor J."/>
            <person name="Limon-Lason J."/>
            <person name="Soberon X."/>
            <person name="Laclette J.P."/>
        </authorList>
    </citation>
    <scope>NUCLEOTIDE SEQUENCE [LARGE SCALE GENOMIC DNA]</scope>
</reference>
<reference evidence="3" key="3">
    <citation type="submission" date="2020-10" db="UniProtKB">
        <authorList>
            <consortium name="WormBaseParasite"/>
        </authorList>
    </citation>
    <scope>IDENTIFICATION</scope>
</reference>
<evidence type="ECO:0000313" key="2">
    <source>
        <dbReference type="Proteomes" id="UP000492820"/>
    </source>
</evidence>
<dbReference type="OrthoDB" id="10311843at2759"/>
<evidence type="ECO:0000313" key="3">
    <source>
        <dbReference type="WBParaSite" id="EgrG_000913400"/>
    </source>
</evidence>